<name>A0AAV3S1I3_LITER</name>
<dbReference type="PANTHER" id="PTHR22937">
    <property type="entry name" value="E3 UBIQUITIN-PROTEIN LIGASE RNF165"/>
    <property type="match status" value="1"/>
</dbReference>
<dbReference type="Proteomes" id="UP001454036">
    <property type="component" value="Unassembled WGS sequence"/>
</dbReference>
<dbReference type="InterPro" id="IPR013083">
    <property type="entry name" value="Znf_RING/FYVE/PHD"/>
</dbReference>
<protein>
    <recommendedName>
        <fullName evidence="2">RING-type E3 ubiquitin transferase</fullName>
        <ecNumber evidence="2">2.3.2.27</ecNumber>
    </recommendedName>
</protein>
<reference evidence="10 11" key="1">
    <citation type="submission" date="2024-01" db="EMBL/GenBank/DDBJ databases">
        <title>The complete chloroplast genome sequence of Lithospermum erythrorhizon: insights into the phylogenetic relationship among Boraginaceae species and the maternal lineages of purple gromwells.</title>
        <authorList>
            <person name="Okada T."/>
            <person name="Watanabe K."/>
        </authorList>
    </citation>
    <scope>NUCLEOTIDE SEQUENCE [LARGE SCALE GENOMIC DNA]</scope>
</reference>
<dbReference type="EC" id="2.3.2.27" evidence="2"/>
<comment type="caution">
    <text evidence="10">The sequence shown here is derived from an EMBL/GenBank/DDBJ whole genome shotgun (WGS) entry which is preliminary data.</text>
</comment>
<evidence type="ECO:0000256" key="2">
    <source>
        <dbReference type="ARBA" id="ARBA00012483"/>
    </source>
</evidence>
<evidence type="ECO:0000256" key="7">
    <source>
        <dbReference type="ARBA" id="ARBA00022833"/>
    </source>
</evidence>
<dbReference type="PANTHER" id="PTHR22937:SF65">
    <property type="entry name" value="E3 UBIQUITIN-PROTEIN LIGASE ARK2C"/>
    <property type="match status" value="1"/>
</dbReference>
<sequence length="132" mass="15097">MVLVIAEYANPPSSPQHIAAGFHISDISRLFEALMDYVENNDHAEMFNFNMRFSDDAHQENTRVSEESIMTNLKTKVFQDCDETCAICLCDYEENEKIGVLDCGHEFHIECIKKWLLQKNICPMCRGTAISS</sequence>
<evidence type="ECO:0000256" key="5">
    <source>
        <dbReference type="ARBA" id="ARBA00022771"/>
    </source>
</evidence>
<comment type="catalytic activity">
    <reaction evidence="1">
        <text>S-ubiquitinyl-[E2 ubiquitin-conjugating enzyme]-L-cysteine + [acceptor protein]-L-lysine = [E2 ubiquitin-conjugating enzyme]-L-cysteine + N(6)-ubiquitinyl-[acceptor protein]-L-lysine.</text>
        <dbReference type="EC" id="2.3.2.27"/>
    </reaction>
</comment>
<dbReference type="GO" id="GO:0061630">
    <property type="term" value="F:ubiquitin protein ligase activity"/>
    <property type="evidence" value="ECO:0007669"/>
    <property type="project" value="UniProtKB-EC"/>
</dbReference>
<feature type="domain" description="RING-type" evidence="9">
    <location>
        <begin position="85"/>
        <end position="126"/>
    </location>
</feature>
<dbReference type="InterPro" id="IPR001841">
    <property type="entry name" value="Znf_RING"/>
</dbReference>
<dbReference type="CDD" id="cd16454">
    <property type="entry name" value="RING-H2_PA-TM-RING"/>
    <property type="match status" value="1"/>
</dbReference>
<dbReference type="EMBL" id="BAABME010013727">
    <property type="protein sequence ID" value="GAA0186467.1"/>
    <property type="molecule type" value="Genomic_DNA"/>
</dbReference>
<dbReference type="PROSITE" id="PS50089">
    <property type="entry name" value="ZF_RING_2"/>
    <property type="match status" value="1"/>
</dbReference>
<keyword evidence="5 8" id="KW-0863">Zinc-finger</keyword>
<evidence type="ECO:0000313" key="10">
    <source>
        <dbReference type="EMBL" id="GAA0186467.1"/>
    </source>
</evidence>
<evidence type="ECO:0000256" key="8">
    <source>
        <dbReference type="PROSITE-ProRule" id="PRU00175"/>
    </source>
</evidence>
<dbReference type="AlphaFoldDB" id="A0AAV3S1I3"/>
<accession>A0AAV3S1I3</accession>
<dbReference type="SMART" id="SM00184">
    <property type="entry name" value="RING"/>
    <property type="match status" value="1"/>
</dbReference>
<dbReference type="SUPFAM" id="SSF57850">
    <property type="entry name" value="RING/U-box"/>
    <property type="match status" value="1"/>
</dbReference>
<evidence type="ECO:0000259" key="9">
    <source>
        <dbReference type="PROSITE" id="PS50089"/>
    </source>
</evidence>
<keyword evidence="7" id="KW-0862">Zinc</keyword>
<gene>
    <name evidence="10" type="ORF">LIER_33755</name>
</gene>
<evidence type="ECO:0000256" key="4">
    <source>
        <dbReference type="ARBA" id="ARBA00022723"/>
    </source>
</evidence>
<keyword evidence="4" id="KW-0479">Metal-binding</keyword>
<keyword evidence="6" id="KW-0833">Ubl conjugation pathway</keyword>
<evidence type="ECO:0000313" key="11">
    <source>
        <dbReference type="Proteomes" id="UP001454036"/>
    </source>
</evidence>
<evidence type="ECO:0000256" key="6">
    <source>
        <dbReference type="ARBA" id="ARBA00022786"/>
    </source>
</evidence>
<keyword evidence="11" id="KW-1185">Reference proteome</keyword>
<evidence type="ECO:0000256" key="1">
    <source>
        <dbReference type="ARBA" id="ARBA00000900"/>
    </source>
</evidence>
<organism evidence="10 11">
    <name type="scientific">Lithospermum erythrorhizon</name>
    <name type="common">Purple gromwell</name>
    <name type="synonym">Lithospermum officinale var. erythrorhizon</name>
    <dbReference type="NCBI Taxonomy" id="34254"/>
    <lineage>
        <taxon>Eukaryota</taxon>
        <taxon>Viridiplantae</taxon>
        <taxon>Streptophyta</taxon>
        <taxon>Embryophyta</taxon>
        <taxon>Tracheophyta</taxon>
        <taxon>Spermatophyta</taxon>
        <taxon>Magnoliopsida</taxon>
        <taxon>eudicotyledons</taxon>
        <taxon>Gunneridae</taxon>
        <taxon>Pentapetalae</taxon>
        <taxon>asterids</taxon>
        <taxon>lamiids</taxon>
        <taxon>Boraginales</taxon>
        <taxon>Boraginaceae</taxon>
        <taxon>Boraginoideae</taxon>
        <taxon>Lithospermeae</taxon>
        <taxon>Lithospermum</taxon>
    </lineage>
</organism>
<dbReference type="Gene3D" id="3.30.40.10">
    <property type="entry name" value="Zinc/RING finger domain, C3HC4 (zinc finger)"/>
    <property type="match status" value="1"/>
</dbReference>
<proteinExistence type="predicted"/>
<evidence type="ECO:0000256" key="3">
    <source>
        <dbReference type="ARBA" id="ARBA00022679"/>
    </source>
</evidence>
<dbReference type="GO" id="GO:0008270">
    <property type="term" value="F:zinc ion binding"/>
    <property type="evidence" value="ECO:0007669"/>
    <property type="project" value="UniProtKB-KW"/>
</dbReference>
<dbReference type="Pfam" id="PF13639">
    <property type="entry name" value="zf-RING_2"/>
    <property type="match status" value="1"/>
</dbReference>
<keyword evidence="3" id="KW-0808">Transferase</keyword>
<dbReference type="InterPro" id="IPR045191">
    <property type="entry name" value="MBR1/2-like"/>
</dbReference>